<dbReference type="PANTHER" id="PTHR23020">
    <property type="entry name" value="UNCHARACTERIZED NUCLEAR HORMONE RECEPTOR-RELATED"/>
    <property type="match status" value="1"/>
</dbReference>
<evidence type="ECO:0000259" key="1">
    <source>
        <dbReference type="SMART" id="SM00587"/>
    </source>
</evidence>
<dbReference type="InterPro" id="IPR015897">
    <property type="entry name" value="CHK_kinase-like"/>
</dbReference>
<accession>A0A914CE68</accession>
<evidence type="ECO:0000313" key="2">
    <source>
        <dbReference type="Proteomes" id="UP000887540"/>
    </source>
</evidence>
<dbReference type="Pfam" id="PF07914">
    <property type="entry name" value="DUF1679"/>
    <property type="match status" value="1"/>
</dbReference>
<proteinExistence type="predicted"/>
<dbReference type="SUPFAM" id="SSF56112">
    <property type="entry name" value="Protein kinase-like (PK-like)"/>
    <property type="match status" value="1"/>
</dbReference>
<organism evidence="2 3">
    <name type="scientific">Acrobeloides nanus</name>
    <dbReference type="NCBI Taxonomy" id="290746"/>
    <lineage>
        <taxon>Eukaryota</taxon>
        <taxon>Metazoa</taxon>
        <taxon>Ecdysozoa</taxon>
        <taxon>Nematoda</taxon>
        <taxon>Chromadorea</taxon>
        <taxon>Rhabditida</taxon>
        <taxon>Tylenchina</taxon>
        <taxon>Cephalobomorpha</taxon>
        <taxon>Cephaloboidea</taxon>
        <taxon>Cephalobidae</taxon>
        <taxon>Acrobeloides</taxon>
    </lineage>
</organism>
<dbReference type="InterPro" id="IPR012877">
    <property type="entry name" value="Dhs-27"/>
</dbReference>
<dbReference type="Gene3D" id="3.90.1200.10">
    <property type="match status" value="1"/>
</dbReference>
<dbReference type="InterPro" id="IPR052961">
    <property type="entry name" value="Oxido-Kinase-like_Enzymes"/>
</dbReference>
<dbReference type="PANTHER" id="PTHR23020:SF41">
    <property type="entry name" value="AMINOGLYCOSIDE PHOSPHOTRANSFERASE DOMAIN-CONTAINING PROTEIN"/>
    <property type="match status" value="1"/>
</dbReference>
<feature type="domain" description="CHK kinase-like" evidence="1">
    <location>
        <begin position="118"/>
        <end position="300"/>
    </location>
</feature>
<name>A0A914CE68_9BILA</name>
<keyword evidence="2" id="KW-1185">Reference proteome</keyword>
<reference evidence="3" key="1">
    <citation type="submission" date="2022-11" db="UniProtKB">
        <authorList>
            <consortium name="WormBaseParasite"/>
        </authorList>
    </citation>
    <scope>IDENTIFICATION</scope>
</reference>
<dbReference type="Proteomes" id="UP000887540">
    <property type="component" value="Unplaced"/>
</dbReference>
<protein>
    <submittedName>
        <fullName evidence="3">CHK kinase-like domain-containing protein</fullName>
    </submittedName>
</protein>
<evidence type="ECO:0000313" key="3">
    <source>
        <dbReference type="WBParaSite" id="ACRNAN_Path_980.g3774.t1"/>
    </source>
</evidence>
<dbReference type="InterPro" id="IPR011009">
    <property type="entry name" value="Kinase-like_dom_sf"/>
</dbReference>
<dbReference type="WBParaSite" id="ACRNAN_Path_980.g3774.t1">
    <property type="protein sequence ID" value="ACRNAN_Path_980.g3774.t1"/>
    <property type="gene ID" value="ACRNAN_Path_980.g3774"/>
</dbReference>
<dbReference type="SMART" id="SM00587">
    <property type="entry name" value="CHK"/>
    <property type="match status" value="1"/>
</dbReference>
<sequence length="368" mass="42897">MTDSIIPETIFSISFILEKLGISTCCLENLEKYESREIAKGLGFFSKIIKITFYWKDSILLPKSIVLKIPVANGYTDHLEYAFQRELNFYQIFGKFNIKVPKFYYGYPFHRHHNHGIMILEDLSTSGCNPRMLPGLTNEQVEAVIDELAKINVISWQNHGWYESFIEDADQAEFLTDMYGYALDIIKIQPEAFENLVPRTKSIYTYETYKKVQYTEDKYGFPPSIVHSDLWAPNIIFEKDENGNPTSNLLTIIDWQNAHPGNPCEDITRLLFANTTGEYRRSNTQRLLKFYKERVEFYNNNKALFTLDQLLEAYKASLGYTLAFFSFGVPHYHDMENVVDGTYPGEYKEELLNRVRMCSEDVIQEYGL</sequence>
<dbReference type="AlphaFoldDB" id="A0A914CE68"/>